<gene>
    <name evidence="1" type="ORF">CTEN210_02930</name>
</gene>
<accession>A0AAD3H153</accession>
<sequence>MDPVKENLINLGTPPPFLRENYKWRNYEISETEHYCRELLPSSGVWKKDVITDYRTAYREVNIMSMSALLDDIDTMLSSPWKIYSCSGNCGISFDRSASTIILRTEETGFRICSSGIVAALAIDAIKSDESHSWSVDKENGGGAHRELHLHIPEKIVRAIKSSHKGEESILATVLFALTINKDLEHFNKFAHTIFSSSILMRNRASRRLWGTYEHGWIWCADNVKSEKLWNWLENDNAELFVEFSPEMLSEVHLAYLALVTYSKNILHGASELEIVLKYVSGRFGMPLNISIFIRYQGETMSHKWITRDGPSFAYFTAKKAVGAVVDINWENLTMSKHEIDDRNVLSKRPEEKVELARTDLQLWNDLVLDAGVKIGLRCGGEHFLVAGVAIVNEEVASDVGEKWKESLGHTEMPAGTTRLGSTVCVG</sequence>
<dbReference type="Proteomes" id="UP001054902">
    <property type="component" value="Unassembled WGS sequence"/>
</dbReference>
<dbReference type="EMBL" id="BLLK01000022">
    <property type="protein sequence ID" value="GFH46456.1"/>
    <property type="molecule type" value="Genomic_DNA"/>
</dbReference>
<proteinExistence type="predicted"/>
<comment type="caution">
    <text evidence="1">The sequence shown here is derived from an EMBL/GenBank/DDBJ whole genome shotgun (WGS) entry which is preliminary data.</text>
</comment>
<keyword evidence="2" id="KW-1185">Reference proteome</keyword>
<name>A0AAD3H153_9STRA</name>
<reference evidence="1 2" key="1">
    <citation type="journal article" date="2021" name="Sci. Rep.">
        <title>The genome of the diatom Chaetoceros tenuissimus carries an ancient integrated fragment of an extant virus.</title>
        <authorList>
            <person name="Hongo Y."/>
            <person name="Kimura K."/>
            <person name="Takaki Y."/>
            <person name="Yoshida Y."/>
            <person name="Baba S."/>
            <person name="Kobayashi G."/>
            <person name="Nagasaki K."/>
            <person name="Hano T."/>
            <person name="Tomaru Y."/>
        </authorList>
    </citation>
    <scope>NUCLEOTIDE SEQUENCE [LARGE SCALE GENOMIC DNA]</scope>
    <source>
        <strain evidence="1 2">NIES-3715</strain>
    </source>
</reference>
<organism evidence="1 2">
    <name type="scientific">Chaetoceros tenuissimus</name>
    <dbReference type="NCBI Taxonomy" id="426638"/>
    <lineage>
        <taxon>Eukaryota</taxon>
        <taxon>Sar</taxon>
        <taxon>Stramenopiles</taxon>
        <taxon>Ochrophyta</taxon>
        <taxon>Bacillariophyta</taxon>
        <taxon>Coscinodiscophyceae</taxon>
        <taxon>Chaetocerotophycidae</taxon>
        <taxon>Chaetocerotales</taxon>
        <taxon>Chaetocerotaceae</taxon>
        <taxon>Chaetoceros</taxon>
    </lineage>
</organism>
<dbReference type="AlphaFoldDB" id="A0AAD3H153"/>
<evidence type="ECO:0000313" key="1">
    <source>
        <dbReference type="EMBL" id="GFH46456.1"/>
    </source>
</evidence>
<evidence type="ECO:0000313" key="2">
    <source>
        <dbReference type="Proteomes" id="UP001054902"/>
    </source>
</evidence>
<protein>
    <submittedName>
        <fullName evidence="1">Uncharacterized protein</fullName>
    </submittedName>
</protein>